<comment type="caution">
    <text evidence="3">The sequence shown here is derived from an EMBL/GenBank/DDBJ whole genome shotgun (WGS) entry which is preliminary data.</text>
</comment>
<dbReference type="PROSITE" id="PS50222">
    <property type="entry name" value="EF_HAND_2"/>
    <property type="match status" value="1"/>
</dbReference>
<evidence type="ECO:0000313" key="3">
    <source>
        <dbReference type="EMBL" id="KAA0147340.1"/>
    </source>
</evidence>
<evidence type="ECO:0000259" key="2">
    <source>
        <dbReference type="PROSITE" id="PS50222"/>
    </source>
</evidence>
<feature type="region of interest" description="Disordered" evidence="1">
    <location>
        <begin position="303"/>
        <end position="365"/>
    </location>
</feature>
<gene>
    <name evidence="3" type="ORF">FNF29_07408</name>
</gene>
<dbReference type="GO" id="GO:0005509">
    <property type="term" value="F:calcium ion binding"/>
    <property type="evidence" value="ECO:0007669"/>
    <property type="project" value="InterPro"/>
</dbReference>
<feature type="region of interest" description="Disordered" evidence="1">
    <location>
        <begin position="498"/>
        <end position="528"/>
    </location>
</feature>
<evidence type="ECO:0000313" key="4">
    <source>
        <dbReference type="Proteomes" id="UP000323011"/>
    </source>
</evidence>
<keyword evidence="4" id="KW-1185">Reference proteome</keyword>
<feature type="compositionally biased region" description="Low complexity" evidence="1">
    <location>
        <begin position="353"/>
        <end position="365"/>
    </location>
</feature>
<protein>
    <recommendedName>
        <fullName evidence="2">EF-hand domain-containing protein</fullName>
    </recommendedName>
</protein>
<dbReference type="EMBL" id="VLTN01000068">
    <property type="protein sequence ID" value="KAA0147340.1"/>
    <property type="molecule type" value="Genomic_DNA"/>
</dbReference>
<feature type="domain" description="EF-hand" evidence="2">
    <location>
        <begin position="1"/>
        <end position="32"/>
    </location>
</feature>
<dbReference type="InterPro" id="IPR002048">
    <property type="entry name" value="EF_hand_dom"/>
</dbReference>
<sequence length="528" mass="54419">MVAQAFLELDTRHDGELDRRELYRSLRSSKTALKLFGLPDTLRTLTQDALRGLVEGIIYDVAHVSQGRGAAEGPVRGVTWAEFLAFFCERRGVVYSFSAPVDGDIAADNSRATVRLTLRPHHAELLDVDGRSPADVATGAPEDCLLRSPSAPLRSLHGSYFGGRVFRALAAAAPGSPAAKAAKASREGSAMLNSLVAPCCGGPAERSGLFHEALVVVFAFEASGQAEMSVQPGDMLVQGPNPRLGAASDEAAVPPGWVHVFRIPSPECTSVDHGYVPRSYAVDSEPPSPTPAASPRLLAALRRAREGASRRGSASSAEDSDGRRSPLPGLGSAFAIRRPSASIATDPEAGGTASPRSPRSPVGSPVAVSAADELFKRVSEALSAAQSSAAQGQAASPTRSSLAAAPASAEELAASARRQRAQQADAAAAGNAAPASAPKAGASVPRTLVMRHSFTAQGDGEMSVERGTRLKVAPEQVALDDGWVLVSVEAEQPQAAIGTLPPALSGGVTSAVPGIERAPPGPRIGTKS</sequence>
<dbReference type="AlphaFoldDB" id="A0A5A8C5J3"/>
<proteinExistence type="predicted"/>
<name>A0A5A8C5J3_CAFRO</name>
<accession>A0A5A8C5J3</accession>
<evidence type="ECO:0000256" key="1">
    <source>
        <dbReference type="SAM" id="MobiDB-lite"/>
    </source>
</evidence>
<dbReference type="Proteomes" id="UP000323011">
    <property type="component" value="Unassembled WGS sequence"/>
</dbReference>
<organism evidence="3 4">
    <name type="scientific">Cafeteria roenbergensis</name>
    <name type="common">Marine flagellate</name>
    <dbReference type="NCBI Taxonomy" id="33653"/>
    <lineage>
        <taxon>Eukaryota</taxon>
        <taxon>Sar</taxon>
        <taxon>Stramenopiles</taxon>
        <taxon>Bigyra</taxon>
        <taxon>Opalozoa</taxon>
        <taxon>Bicosoecida</taxon>
        <taxon>Cafeteriaceae</taxon>
        <taxon>Cafeteria</taxon>
    </lineage>
</organism>
<reference evidence="3 4" key="1">
    <citation type="submission" date="2019-07" db="EMBL/GenBank/DDBJ databases">
        <title>Genomes of Cafeteria roenbergensis.</title>
        <authorList>
            <person name="Fischer M.G."/>
            <person name="Hackl T."/>
            <person name="Roman M."/>
        </authorList>
    </citation>
    <scope>NUCLEOTIDE SEQUENCE [LARGE SCALE GENOMIC DNA]</scope>
    <source>
        <strain evidence="3 4">BVI</strain>
    </source>
</reference>
<feature type="region of interest" description="Disordered" evidence="1">
    <location>
        <begin position="388"/>
        <end position="442"/>
    </location>
</feature>